<dbReference type="PANTHER" id="PTHR24113">
    <property type="entry name" value="RAN GTPASE-ACTIVATING PROTEIN 1"/>
    <property type="match status" value="1"/>
</dbReference>
<dbReference type="PANTHER" id="PTHR24113:SF12">
    <property type="entry name" value="RAN GTPASE-ACTIVATING PROTEIN 1"/>
    <property type="match status" value="1"/>
</dbReference>
<dbReference type="Pfam" id="PF13516">
    <property type="entry name" value="LRR_6"/>
    <property type="match status" value="4"/>
</dbReference>
<dbReference type="GO" id="GO:0048471">
    <property type="term" value="C:perinuclear region of cytoplasm"/>
    <property type="evidence" value="ECO:0007669"/>
    <property type="project" value="TreeGrafter"/>
</dbReference>
<keyword evidence="3" id="KW-0677">Repeat</keyword>
<dbReference type="GO" id="GO:0006913">
    <property type="term" value="P:nucleocytoplasmic transport"/>
    <property type="evidence" value="ECO:0007669"/>
    <property type="project" value="TreeGrafter"/>
</dbReference>
<dbReference type="InterPro" id="IPR001611">
    <property type="entry name" value="Leu-rich_rpt"/>
</dbReference>
<dbReference type="SUPFAM" id="SSF52047">
    <property type="entry name" value="RNI-like"/>
    <property type="match status" value="1"/>
</dbReference>
<dbReference type="InterPro" id="IPR032675">
    <property type="entry name" value="LRR_dom_sf"/>
</dbReference>
<reference evidence="4" key="1">
    <citation type="submission" date="2021-01" db="EMBL/GenBank/DDBJ databases">
        <authorList>
            <person name="Corre E."/>
            <person name="Pelletier E."/>
            <person name="Niang G."/>
            <person name="Scheremetjew M."/>
            <person name="Finn R."/>
            <person name="Kale V."/>
            <person name="Holt S."/>
            <person name="Cochrane G."/>
            <person name="Meng A."/>
            <person name="Brown T."/>
            <person name="Cohen L."/>
        </authorList>
    </citation>
    <scope>NUCLEOTIDE SEQUENCE</scope>
    <source>
        <strain evidence="4">GSBS06</strain>
    </source>
</reference>
<keyword evidence="2" id="KW-0433">Leucine-rich repeat</keyword>
<dbReference type="InterPro" id="IPR027038">
    <property type="entry name" value="RanGap"/>
</dbReference>
<protein>
    <submittedName>
        <fullName evidence="4">Uncharacterized protein</fullName>
    </submittedName>
</protein>
<dbReference type="GO" id="GO:0005829">
    <property type="term" value="C:cytosol"/>
    <property type="evidence" value="ECO:0007669"/>
    <property type="project" value="TreeGrafter"/>
</dbReference>
<sequence length="293" mass="32505">MTSKKVFGFRKSKDALRSGYKDIDIVIRNSTSLNCWERKSSFTSFAQVLAANETCEKLRIFGRISSNINGAEGAKVIALALAKNTKLKELVIRYSLISDEGAKAISEAIRENPNSALTSLDLESNEIGPQGAKEIGLLLRSNKAISKLSLSRNRIKDAGVINIAVALKEHDSLEVLCLRSCFIGNKGAVQLADSLKLNNSLRSFDLAFNLVGDEGAEKLAEAIVMNKTIQEIKLIFNSFSSRGVDRILSAFEKNQHIDRIIDEAKFRRCQDGNFNPPDHDRVHATPVKEYRDY</sequence>
<dbReference type="Gene3D" id="3.80.10.10">
    <property type="entry name" value="Ribonuclease Inhibitor"/>
    <property type="match status" value="2"/>
</dbReference>
<dbReference type="GO" id="GO:0005634">
    <property type="term" value="C:nucleus"/>
    <property type="evidence" value="ECO:0007669"/>
    <property type="project" value="TreeGrafter"/>
</dbReference>
<evidence type="ECO:0000256" key="2">
    <source>
        <dbReference type="ARBA" id="ARBA00022614"/>
    </source>
</evidence>
<dbReference type="GO" id="GO:0031267">
    <property type="term" value="F:small GTPase binding"/>
    <property type="evidence" value="ECO:0007669"/>
    <property type="project" value="TreeGrafter"/>
</dbReference>
<keyword evidence="1" id="KW-0343">GTPase activation</keyword>
<accession>A0A7S3PRP4</accession>
<organism evidence="4">
    <name type="scientific">Aplanochytrium stocchinoi</name>
    <dbReference type="NCBI Taxonomy" id="215587"/>
    <lineage>
        <taxon>Eukaryota</taxon>
        <taxon>Sar</taxon>
        <taxon>Stramenopiles</taxon>
        <taxon>Bigyra</taxon>
        <taxon>Labyrinthulomycetes</taxon>
        <taxon>Thraustochytrida</taxon>
        <taxon>Thraustochytriidae</taxon>
        <taxon>Aplanochytrium</taxon>
    </lineage>
</organism>
<dbReference type="EMBL" id="HBIN01023461">
    <property type="protein sequence ID" value="CAE0448104.1"/>
    <property type="molecule type" value="Transcribed_RNA"/>
</dbReference>
<gene>
    <name evidence="4" type="ORF">ASTO00021_LOCUS18068</name>
</gene>
<proteinExistence type="predicted"/>
<evidence type="ECO:0000256" key="3">
    <source>
        <dbReference type="ARBA" id="ARBA00022737"/>
    </source>
</evidence>
<name>A0A7S3PRP4_9STRA</name>
<dbReference type="GO" id="GO:0005096">
    <property type="term" value="F:GTPase activator activity"/>
    <property type="evidence" value="ECO:0007669"/>
    <property type="project" value="UniProtKB-KW"/>
</dbReference>
<dbReference type="AlphaFoldDB" id="A0A7S3PRP4"/>
<dbReference type="SMART" id="SM00368">
    <property type="entry name" value="LRR_RI"/>
    <property type="match status" value="5"/>
</dbReference>
<evidence type="ECO:0000256" key="1">
    <source>
        <dbReference type="ARBA" id="ARBA00022468"/>
    </source>
</evidence>
<evidence type="ECO:0000313" key="4">
    <source>
        <dbReference type="EMBL" id="CAE0448104.1"/>
    </source>
</evidence>